<dbReference type="EMBL" id="CAUYUJ010017815">
    <property type="protein sequence ID" value="CAK0878122.1"/>
    <property type="molecule type" value="Genomic_DNA"/>
</dbReference>
<proteinExistence type="predicted"/>
<gene>
    <name evidence="1" type="ORF">PCOR1329_LOCUS61992</name>
</gene>
<keyword evidence="2" id="KW-1185">Reference proteome</keyword>
<organism evidence="1 2">
    <name type="scientific">Prorocentrum cordatum</name>
    <dbReference type="NCBI Taxonomy" id="2364126"/>
    <lineage>
        <taxon>Eukaryota</taxon>
        <taxon>Sar</taxon>
        <taxon>Alveolata</taxon>
        <taxon>Dinophyceae</taxon>
        <taxon>Prorocentrales</taxon>
        <taxon>Prorocentraceae</taxon>
        <taxon>Prorocentrum</taxon>
    </lineage>
</organism>
<accession>A0ABN9VZQ3</accession>
<evidence type="ECO:0000313" key="2">
    <source>
        <dbReference type="Proteomes" id="UP001189429"/>
    </source>
</evidence>
<dbReference type="Proteomes" id="UP001189429">
    <property type="component" value="Unassembled WGS sequence"/>
</dbReference>
<name>A0ABN9VZQ3_9DINO</name>
<protein>
    <submittedName>
        <fullName evidence="1">Uncharacterized protein</fullName>
    </submittedName>
</protein>
<reference evidence="1" key="1">
    <citation type="submission" date="2023-10" db="EMBL/GenBank/DDBJ databases">
        <authorList>
            <person name="Chen Y."/>
            <person name="Shah S."/>
            <person name="Dougan E. K."/>
            <person name="Thang M."/>
            <person name="Chan C."/>
        </authorList>
    </citation>
    <scope>NUCLEOTIDE SEQUENCE [LARGE SCALE GENOMIC DNA]</scope>
</reference>
<feature type="non-terminal residue" evidence="1">
    <location>
        <position position="161"/>
    </location>
</feature>
<evidence type="ECO:0000313" key="1">
    <source>
        <dbReference type="EMBL" id="CAK0878122.1"/>
    </source>
</evidence>
<sequence length="161" mass="16872">MLLEVFDAAHLRRSDGAPGFCGRFLQVPAREIGRGAVAGIPACSAATSGGADLCPLPPPCPPPPAWPNLTCTGLACLRAVCPPCPSLSCPERHVWALLFIAAALDFAVAGLRLLPGRIEANFRPCRWCQRGQEASLSGVAASLRGLMPGSRILVRYVDAGE</sequence>
<comment type="caution">
    <text evidence="1">The sequence shown here is derived from an EMBL/GenBank/DDBJ whole genome shotgun (WGS) entry which is preliminary data.</text>
</comment>